<comment type="caution">
    <text evidence="1">The sequence shown here is derived from an EMBL/GenBank/DDBJ whole genome shotgun (WGS) entry which is preliminary data.</text>
</comment>
<name>A0ABU6F7K4_9ACTN</name>
<sequence>MSHHARRGLRFGANYTPSQTWMFSWMQLDLDEVRSDFEGLAELGLDHVRLMPLWPQLQPNRTWVRPQAVEDVRRVVDAAAEFGLDASVDALQGHLSSFDFVPAWLDTWHRRNMFTDPDAVAGQALLVRSLAEGLADRPNFLGLTLGNELNQFSGDPHPSPMRADPRQITSWLDTLLDAAETAAPGKEHLHSAYDAVWYLDGHPFTPAHAGRSGALTSIHSWVFNGTAQRYGSRSFETDHHAEYLIELSRAFATDPDRPIWLQEVGAPLNCMTAEEAPGFLEATVRSAVATANLWGVTWWCSHDVPRRFGDFPELEYTLGLIDSQRRAKPTGRRFAELAAELRATPPAVPERTAAVVIDVDDEDTPVARGALGPGGAVFDAWMRLASTGTHPALVLSSVTDAAALAARGITELHRAPAGGPRAVYQAVNTVVPEDATS</sequence>
<dbReference type="Gene3D" id="3.20.20.80">
    <property type="entry name" value="Glycosidases"/>
    <property type="match status" value="1"/>
</dbReference>
<evidence type="ECO:0000313" key="2">
    <source>
        <dbReference type="Proteomes" id="UP001354931"/>
    </source>
</evidence>
<dbReference type="SUPFAM" id="SSF51445">
    <property type="entry name" value="(Trans)glycosidases"/>
    <property type="match status" value="1"/>
</dbReference>
<dbReference type="Proteomes" id="UP001354931">
    <property type="component" value="Unassembled WGS sequence"/>
</dbReference>
<organism evidence="1 2">
    <name type="scientific">Streptomyces endophyticus</name>
    <dbReference type="NCBI Taxonomy" id="714166"/>
    <lineage>
        <taxon>Bacteria</taxon>
        <taxon>Bacillati</taxon>
        <taxon>Actinomycetota</taxon>
        <taxon>Actinomycetes</taxon>
        <taxon>Kitasatosporales</taxon>
        <taxon>Streptomycetaceae</taxon>
        <taxon>Streptomyces</taxon>
    </lineage>
</organism>
<dbReference type="GO" id="GO:0016787">
    <property type="term" value="F:hydrolase activity"/>
    <property type="evidence" value="ECO:0007669"/>
    <property type="project" value="UniProtKB-KW"/>
</dbReference>
<dbReference type="RefSeq" id="WP_326016726.1">
    <property type="nucleotide sequence ID" value="NZ_JAOZYC010000104.1"/>
</dbReference>
<gene>
    <name evidence="1" type="ORF">OKJ99_15170</name>
</gene>
<dbReference type="EMBL" id="JAOZYC010000104">
    <property type="protein sequence ID" value="MEB8338836.1"/>
    <property type="molecule type" value="Genomic_DNA"/>
</dbReference>
<dbReference type="InterPro" id="IPR017853">
    <property type="entry name" value="GH"/>
</dbReference>
<proteinExistence type="predicted"/>
<keyword evidence="1" id="KW-0378">Hydrolase</keyword>
<protein>
    <submittedName>
        <fullName evidence="1">Glycosyl hydrolase</fullName>
    </submittedName>
</protein>
<evidence type="ECO:0000313" key="1">
    <source>
        <dbReference type="EMBL" id="MEB8338836.1"/>
    </source>
</evidence>
<reference evidence="1 2" key="1">
    <citation type="submission" date="2022-10" db="EMBL/GenBank/DDBJ databases">
        <authorList>
            <person name="Xie J."/>
            <person name="Shen N."/>
        </authorList>
    </citation>
    <scope>NUCLEOTIDE SEQUENCE [LARGE SCALE GENOMIC DNA]</scope>
    <source>
        <strain evidence="1 2">YIM65594</strain>
    </source>
</reference>
<keyword evidence="2" id="KW-1185">Reference proteome</keyword>
<accession>A0ABU6F7K4</accession>